<evidence type="ECO:0000256" key="2">
    <source>
        <dbReference type="ARBA" id="ARBA00022729"/>
    </source>
</evidence>
<dbReference type="PANTHER" id="PTHR21581">
    <property type="entry name" value="D-ALANYL-D-ALANINE CARBOXYPEPTIDASE"/>
    <property type="match status" value="1"/>
</dbReference>
<dbReference type="AlphaFoldDB" id="A0A1D7VN38"/>
<feature type="compositionally biased region" description="Basic and acidic residues" evidence="10">
    <location>
        <begin position="291"/>
        <end position="301"/>
    </location>
</feature>
<dbReference type="Pfam" id="PF00768">
    <property type="entry name" value="Peptidase_S11"/>
    <property type="match status" value="1"/>
</dbReference>
<dbReference type="InterPro" id="IPR018044">
    <property type="entry name" value="Peptidase_S11"/>
</dbReference>
<feature type="region of interest" description="Disordered" evidence="10">
    <location>
        <begin position="251"/>
        <end position="411"/>
    </location>
</feature>
<proteinExistence type="inferred from homology"/>
<evidence type="ECO:0000256" key="7">
    <source>
        <dbReference type="PIRSR" id="PIRSR618044-1"/>
    </source>
</evidence>
<dbReference type="EMBL" id="CP017157">
    <property type="protein sequence ID" value="AOP48152.1"/>
    <property type="molecule type" value="Genomic_DNA"/>
</dbReference>
<feature type="compositionally biased region" description="Gly residues" evidence="10">
    <location>
        <begin position="66"/>
        <end position="77"/>
    </location>
</feature>
<evidence type="ECO:0000256" key="5">
    <source>
        <dbReference type="ARBA" id="ARBA00022984"/>
    </source>
</evidence>
<dbReference type="Proteomes" id="UP000094094">
    <property type="component" value="Chromosome"/>
</dbReference>
<dbReference type="GO" id="GO:0008360">
    <property type="term" value="P:regulation of cell shape"/>
    <property type="evidence" value="ECO:0007669"/>
    <property type="project" value="UniProtKB-KW"/>
</dbReference>
<evidence type="ECO:0000313" key="13">
    <source>
        <dbReference type="Proteomes" id="UP000094094"/>
    </source>
</evidence>
<comment type="similarity">
    <text evidence="1 9">Belongs to the peptidase S11 family.</text>
</comment>
<feature type="active site" evidence="7">
    <location>
        <position position="582"/>
    </location>
</feature>
<evidence type="ECO:0000259" key="11">
    <source>
        <dbReference type="Pfam" id="PF00768"/>
    </source>
</evidence>
<feature type="compositionally biased region" description="Acidic residues" evidence="10">
    <location>
        <begin position="308"/>
        <end position="320"/>
    </location>
</feature>
<keyword evidence="5" id="KW-0573">Peptidoglycan synthesis</keyword>
<evidence type="ECO:0000313" key="12">
    <source>
        <dbReference type="EMBL" id="AOP48152.1"/>
    </source>
</evidence>
<dbReference type="GO" id="GO:0009002">
    <property type="term" value="F:serine-type D-Ala-D-Ala carboxypeptidase activity"/>
    <property type="evidence" value="ECO:0007669"/>
    <property type="project" value="InterPro"/>
</dbReference>
<feature type="compositionally biased region" description="Low complexity" evidence="10">
    <location>
        <begin position="191"/>
        <end position="215"/>
    </location>
</feature>
<evidence type="ECO:0000256" key="1">
    <source>
        <dbReference type="ARBA" id="ARBA00007164"/>
    </source>
</evidence>
<feature type="compositionally biased region" description="Pro residues" evidence="10">
    <location>
        <begin position="392"/>
        <end position="406"/>
    </location>
</feature>
<dbReference type="PANTHER" id="PTHR21581:SF33">
    <property type="entry name" value="D-ALANYL-D-ALANINE CARBOXYPEPTIDASE DACB"/>
    <property type="match status" value="1"/>
</dbReference>
<feature type="compositionally biased region" description="Low complexity" evidence="10">
    <location>
        <begin position="98"/>
        <end position="118"/>
    </location>
</feature>
<dbReference type="GO" id="GO:0006508">
    <property type="term" value="P:proteolysis"/>
    <property type="evidence" value="ECO:0007669"/>
    <property type="project" value="InterPro"/>
</dbReference>
<feature type="compositionally biased region" description="Basic and acidic residues" evidence="10">
    <location>
        <begin position="119"/>
        <end position="128"/>
    </location>
</feature>
<feature type="domain" description="Peptidase S11 D-alanyl-D-alanine carboxypeptidase A N-terminal" evidence="11">
    <location>
        <begin position="509"/>
        <end position="711"/>
    </location>
</feature>
<organism evidence="12 13">
    <name type="scientific">Streptomyces lydicus</name>
    <dbReference type="NCBI Taxonomy" id="47763"/>
    <lineage>
        <taxon>Bacteria</taxon>
        <taxon>Bacillati</taxon>
        <taxon>Actinomycetota</taxon>
        <taxon>Actinomycetes</taxon>
        <taxon>Kitasatosporales</taxon>
        <taxon>Streptomycetaceae</taxon>
        <taxon>Streptomyces</taxon>
    </lineage>
</organism>
<accession>A0A1D7VN38</accession>
<keyword evidence="6" id="KW-0961">Cell wall biogenesis/degradation</keyword>
<keyword evidence="2" id="KW-0732">Signal</keyword>
<dbReference type="InterPro" id="IPR012338">
    <property type="entry name" value="Beta-lactam/transpept-like"/>
</dbReference>
<feature type="active site" description="Proton acceptor" evidence="7">
    <location>
        <position position="518"/>
    </location>
</feature>
<dbReference type="KEGG" id="slc:SL103_19685"/>
<evidence type="ECO:0000256" key="3">
    <source>
        <dbReference type="ARBA" id="ARBA00022801"/>
    </source>
</evidence>
<dbReference type="GO" id="GO:0009252">
    <property type="term" value="P:peptidoglycan biosynthetic process"/>
    <property type="evidence" value="ECO:0007669"/>
    <property type="project" value="UniProtKB-KW"/>
</dbReference>
<feature type="active site" description="Acyl-ester intermediate" evidence="7">
    <location>
        <position position="515"/>
    </location>
</feature>
<dbReference type="PRINTS" id="PR00725">
    <property type="entry name" value="DADACBPTASE1"/>
</dbReference>
<name>A0A1D7VN38_9ACTN</name>
<evidence type="ECO:0000256" key="9">
    <source>
        <dbReference type="RuleBase" id="RU004016"/>
    </source>
</evidence>
<feature type="region of interest" description="Disordered" evidence="10">
    <location>
        <begin position="1"/>
        <end position="236"/>
    </location>
</feature>
<evidence type="ECO:0000256" key="8">
    <source>
        <dbReference type="PIRSR" id="PIRSR618044-2"/>
    </source>
</evidence>
<sequence length="846" mass="84941">MAGESPDMSEQRSGLRPVSDAGTGAGRPAARAGTGVAGDRDSGSDAVAADGGRGEGRPAGTAAGDGATGSAGSGTGRSGAARQSADGGRPDPRLAVRDGAAGAAGKAGEAPASASAKAGDGEDAKTSTETDGTDNDEDTQASTETDGTDNDERTAQASTETDEADNDEAGQSTGPGKPGATGSGKADQDTAASGASKAGAADGAGAAEAGAASGAAGDGKADQAPGKPGATGGGKADQATAVFGAVKSGIAEGGKAEQATDKPGAASSGKAPEGEAKSGPEAASWGAGADGDDKPKKDSRLKTAVAEAEADSDGDSDSDDQAGSVDQATQLLAAPKPAAAGSADQPTGLLKAPANPDSESERTSQFIPLKKDDAPAPKPLKAPKPEAKPEARPPAPSKPAAAPPADSPAEPQVPLDLLAQLTNTPPPPETLVRTVVRRVKIWTPLVVLLGIIFVVVQTMRPLPDPKLAIVGKSSSVFEGDTPSLSWPPEGQAIVDVDGLGRVGSYGEMKPLPIGSVAKVMTTYLILRDHPLKKGEDKPLIDVDQKAEDDFVNGVRVKESVVEVHKGQKMSEKEALQAVMLPSANNVARLLARWDASTEAAFIKKMNDTAKELGMTNTTYTDASGLLESTVSTAEDQVKLGKKAMQDPIFREISKATEYHSTTASGKGSGLAYQKTQRNFNKLVPMYGVVGIKTGSTTKAGGNLLFAAEKKVGSSTQLIIGAVFGQHKTPIIDTATAYSKQLILAVGKALTTSAVVKKGAVVGHVDDGLGGTTPLVATKDLTAVGWPGLKVDLKLTAGGKALPHTAKAGTQVGELTAGGGMGEVKVPVVLQKDLAEPSFGAKLTRVS</sequence>
<gene>
    <name evidence="12" type="ORF">SL103_19685</name>
</gene>
<feature type="compositionally biased region" description="Low complexity" evidence="10">
    <location>
        <begin position="321"/>
        <end position="340"/>
    </location>
</feature>
<feature type="binding site" evidence="8">
    <location>
        <position position="692"/>
    </location>
    <ligand>
        <name>substrate</name>
    </ligand>
</feature>
<keyword evidence="4" id="KW-0133">Cell shape</keyword>
<dbReference type="InterPro" id="IPR001967">
    <property type="entry name" value="Peptidase_S11_N"/>
</dbReference>
<protein>
    <recommendedName>
        <fullName evidence="11">Peptidase S11 D-alanyl-D-alanine carboxypeptidase A N-terminal domain-containing protein</fullName>
    </recommendedName>
</protein>
<dbReference type="Gene3D" id="3.40.710.10">
    <property type="entry name" value="DD-peptidase/beta-lactamase superfamily"/>
    <property type="match status" value="1"/>
</dbReference>
<keyword evidence="13" id="KW-1185">Reference proteome</keyword>
<dbReference type="SUPFAM" id="SSF56601">
    <property type="entry name" value="beta-lactamase/transpeptidase-like"/>
    <property type="match status" value="1"/>
</dbReference>
<dbReference type="GO" id="GO:0071555">
    <property type="term" value="P:cell wall organization"/>
    <property type="evidence" value="ECO:0007669"/>
    <property type="project" value="UniProtKB-KW"/>
</dbReference>
<evidence type="ECO:0000256" key="4">
    <source>
        <dbReference type="ARBA" id="ARBA00022960"/>
    </source>
</evidence>
<evidence type="ECO:0000256" key="10">
    <source>
        <dbReference type="SAM" id="MobiDB-lite"/>
    </source>
</evidence>
<keyword evidence="3" id="KW-0378">Hydrolase</keyword>
<reference evidence="12 13" key="1">
    <citation type="submission" date="2016-09" db="EMBL/GenBank/DDBJ databases">
        <title>Complete genome sequencing of Streptomyces lydicus 103 and metabolic pathways analysis of antibiotic biosynthesis.</title>
        <authorList>
            <person name="Jia N."/>
            <person name="Ding M.-Z."/>
            <person name="Gao F."/>
            <person name="Yuan Y.-J."/>
        </authorList>
    </citation>
    <scope>NUCLEOTIDE SEQUENCE [LARGE SCALE GENOMIC DNA]</scope>
    <source>
        <strain evidence="12 13">103</strain>
    </source>
</reference>
<evidence type="ECO:0000256" key="6">
    <source>
        <dbReference type="ARBA" id="ARBA00023316"/>
    </source>
</evidence>